<dbReference type="Proteomes" id="UP000317078">
    <property type="component" value="Unassembled WGS sequence"/>
</dbReference>
<keyword evidence="9" id="KW-1185">Reference proteome</keyword>
<evidence type="ECO:0000313" key="8">
    <source>
        <dbReference type="EMBL" id="TPG45475.1"/>
    </source>
</evidence>
<sequence length="294" mass="31492">MSEANVPPGVSGAGRAEAASVARWRAALPAAFGPLPRQRAWRAAGGALFLVWLAWAFWLFDITPARLWGGLSGLFTILRLMVPPSPGELWGDILEGIAESVAMAFLGTVLAAVFAVPLGFLGARNIVTTTLLRFSLRRVFDGMRGVDQLIWALAFVRAVGLGPLAGVLALAVSDLATLSKLYAEAIENTERRQAEGVTAAGGSRLMAVRFGVLPQVLPVMLAQALYFFESNTRSASILGVVGAGGIGLQIAERIKVRHWDEVAFIIILMVITVGVIDWLGGRLRRRLIGERPRA</sequence>
<comment type="subcellular location">
    <subcellularLocation>
        <location evidence="1 6">Cell membrane</location>
        <topology evidence="1 6">Multi-pass membrane protein</topology>
    </subcellularLocation>
</comment>
<evidence type="ECO:0000256" key="2">
    <source>
        <dbReference type="ARBA" id="ARBA00022448"/>
    </source>
</evidence>
<feature type="transmembrane region" description="Helical" evidence="6">
    <location>
        <begin position="148"/>
        <end position="172"/>
    </location>
</feature>
<feature type="transmembrane region" description="Helical" evidence="6">
    <location>
        <begin position="263"/>
        <end position="281"/>
    </location>
</feature>
<accession>A0A502F7W6</accession>
<keyword evidence="4 6" id="KW-1133">Transmembrane helix</keyword>
<dbReference type="CDD" id="cd06261">
    <property type="entry name" value="TM_PBP2"/>
    <property type="match status" value="1"/>
</dbReference>
<keyword evidence="2 6" id="KW-0813">Transport</keyword>
<feature type="transmembrane region" description="Helical" evidence="6">
    <location>
        <begin position="40"/>
        <end position="60"/>
    </location>
</feature>
<evidence type="ECO:0000313" key="9">
    <source>
        <dbReference type="Proteomes" id="UP000317078"/>
    </source>
</evidence>
<dbReference type="OrthoDB" id="7820570at2"/>
<evidence type="ECO:0000256" key="3">
    <source>
        <dbReference type="ARBA" id="ARBA00022692"/>
    </source>
</evidence>
<evidence type="ECO:0000256" key="6">
    <source>
        <dbReference type="RuleBase" id="RU363032"/>
    </source>
</evidence>
<dbReference type="GO" id="GO:0005886">
    <property type="term" value="C:plasma membrane"/>
    <property type="evidence" value="ECO:0007669"/>
    <property type="project" value="UniProtKB-SubCell"/>
</dbReference>
<comment type="similarity">
    <text evidence="6">Belongs to the binding-protein-dependent transport system permease family.</text>
</comment>
<evidence type="ECO:0000256" key="1">
    <source>
        <dbReference type="ARBA" id="ARBA00004651"/>
    </source>
</evidence>
<evidence type="ECO:0000256" key="4">
    <source>
        <dbReference type="ARBA" id="ARBA00022989"/>
    </source>
</evidence>
<reference evidence="8 9" key="1">
    <citation type="journal article" date="2019" name="Environ. Microbiol.">
        <title>Species interactions and distinct microbial communities in high Arctic permafrost affected cryosols are associated with the CH4 and CO2 gas fluxes.</title>
        <authorList>
            <person name="Altshuler I."/>
            <person name="Hamel J."/>
            <person name="Turney S."/>
            <person name="Magnuson E."/>
            <person name="Levesque R."/>
            <person name="Greer C."/>
            <person name="Whyte L.G."/>
        </authorList>
    </citation>
    <scope>NUCLEOTIDE SEQUENCE [LARGE SCALE GENOMIC DNA]</scope>
    <source>
        <strain evidence="8 9">S9.3B</strain>
    </source>
</reference>
<dbReference type="Gene3D" id="1.10.3720.10">
    <property type="entry name" value="MetI-like"/>
    <property type="match status" value="1"/>
</dbReference>
<keyword evidence="3 6" id="KW-0812">Transmembrane</keyword>
<dbReference type="InterPro" id="IPR005769">
    <property type="entry name" value="PhnE/PtxC"/>
</dbReference>
<feature type="transmembrane region" description="Helical" evidence="6">
    <location>
        <begin position="235"/>
        <end position="251"/>
    </location>
</feature>
<proteinExistence type="inferred from homology"/>
<organism evidence="8 9">
    <name type="scientific">Muricoccus nepalensis</name>
    <dbReference type="NCBI Taxonomy" id="1854500"/>
    <lineage>
        <taxon>Bacteria</taxon>
        <taxon>Pseudomonadati</taxon>
        <taxon>Pseudomonadota</taxon>
        <taxon>Alphaproteobacteria</taxon>
        <taxon>Acetobacterales</taxon>
        <taxon>Roseomonadaceae</taxon>
        <taxon>Muricoccus</taxon>
    </lineage>
</organism>
<evidence type="ECO:0000259" key="7">
    <source>
        <dbReference type="PROSITE" id="PS50928"/>
    </source>
</evidence>
<dbReference type="PROSITE" id="PS50928">
    <property type="entry name" value="ABC_TM1"/>
    <property type="match status" value="1"/>
</dbReference>
<dbReference type="AlphaFoldDB" id="A0A502F7W6"/>
<comment type="caution">
    <text evidence="8">The sequence shown here is derived from an EMBL/GenBank/DDBJ whole genome shotgun (WGS) entry which is preliminary data.</text>
</comment>
<feature type="domain" description="ABC transmembrane type-1" evidence="7">
    <location>
        <begin position="97"/>
        <end position="280"/>
    </location>
</feature>
<feature type="transmembrane region" description="Helical" evidence="6">
    <location>
        <begin position="206"/>
        <end position="228"/>
    </location>
</feature>
<feature type="transmembrane region" description="Helical" evidence="6">
    <location>
        <begin position="102"/>
        <end position="127"/>
    </location>
</feature>
<dbReference type="InterPro" id="IPR000515">
    <property type="entry name" value="MetI-like"/>
</dbReference>
<dbReference type="GO" id="GO:0015416">
    <property type="term" value="F:ABC-type phosphonate transporter activity"/>
    <property type="evidence" value="ECO:0007669"/>
    <property type="project" value="InterPro"/>
</dbReference>
<dbReference type="Pfam" id="PF00528">
    <property type="entry name" value="BPD_transp_1"/>
    <property type="match status" value="1"/>
</dbReference>
<name>A0A502F7W6_9PROT</name>
<keyword evidence="5 6" id="KW-0472">Membrane</keyword>
<dbReference type="InterPro" id="IPR035906">
    <property type="entry name" value="MetI-like_sf"/>
</dbReference>
<dbReference type="PANTHER" id="PTHR30043:SF9">
    <property type="entry name" value="PHOSPHONATES TRANSPORT SYSTEM PERMEASE PROTEIN"/>
    <property type="match status" value="1"/>
</dbReference>
<dbReference type="RefSeq" id="WP_140886711.1">
    <property type="nucleotide sequence ID" value="NZ_RCZP01000047.1"/>
</dbReference>
<evidence type="ECO:0000256" key="5">
    <source>
        <dbReference type="ARBA" id="ARBA00023136"/>
    </source>
</evidence>
<feature type="transmembrane region" description="Helical" evidence="6">
    <location>
        <begin position="67"/>
        <end position="82"/>
    </location>
</feature>
<dbReference type="PANTHER" id="PTHR30043">
    <property type="entry name" value="PHOSPHONATES TRANSPORT SYSTEM PERMEASE PROTEIN"/>
    <property type="match status" value="1"/>
</dbReference>
<dbReference type="EMBL" id="RCZP01000047">
    <property type="protein sequence ID" value="TPG45475.1"/>
    <property type="molecule type" value="Genomic_DNA"/>
</dbReference>
<dbReference type="NCBIfam" id="TIGR01097">
    <property type="entry name" value="PhnE"/>
    <property type="match status" value="1"/>
</dbReference>
<dbReference type="SUPFAM" id="SSF161098">
    <property type="entry name" value="MetI-like"/>
    <property type="match status" value="1"/>
</dbReference>
<protein>
    <submittedName>
        <fullName evidence="8">Phosphonate ABC transporter, permease protein PhnE</fullName>
    </submittedName>
</protein>
<gene>
    <name evidence="8" type="primary">phnE</name>
    <name evidence="8" type="ORF">EAH89_26340</name>
</gene>